<reference evidence="1" key="1">
    <citation type="submission" date="2014-09" db="EMBL/GenBank/DDBJ databases">
        <authorList>
            <person name="Magalhaes I.L.F."/>
            <person name="Oliveira U."/>
            <person name="Santos F.R."/>
            <person name="Vidigal T.H.D.A."/>
            <person name="Brescovit A.D."/>
            <person name="Santos A.J."/>
        </authorList>
    </citation>
    <scope>NUCLEOTIDE SEQUENCE</scope>
    <source>
        <tissue evidence="1">Shoot tissue taken approximately 20 cm above the soil surface</tissue>
    </source>
</reference>
<sequence length="25" mass="2842">MRVPKLCLFTKIEIVTLSVLFCLSS</sequence>
<dbReference type="EMBL" id="GBRH01275384">
    <property type="protein sequence ID" value="JAD22511.1"/>
    <property type="molecule type" value="Transcribed_RNA"/>
</dbReference>
<proteinExistence type="predicted"/>
<reference evidence="1" key="2">
    <citation type="journal article" date="2015" name="Data Brief">
        <title>Shoot transcriptome of the giant reed, Arundo donax.</title>
        <authorList>
            <person name="Barrero R.A."/>
            <person name="Guerrero F.D."/>
            <person name="Moolhuijzen P."/>
            <person name="Goolsby J.A."/>
            <person name="Tidwell J."/>
            <person name="Bellgard S.E."/>
            <person name="Bellgard M.I."/>
        </authorList>
    </citation>
    <scope>NUCLEOTIDE SEQUENCE</scope>
    <source>
        <tissue evidence="1">Shoot tissue taken approximately 20 cm above the soil surface</tissue>
    </source>
</reference>
<dbReference type="AlphaFoldDB" id="A0A0A8Y8I5"/>
<name>A0A0A8Y8I5_ARUDO</name>
<protein>
    <submittedName>
        <fullName evidence="1">Uncharacterized protein</fullName>
    </submittedName>
</protein>
<evidence type="ECO:0000313" key="1">
    <source>
        <dbReference type="EMBL" id="JAD22511.1"/>
    </source>
</evidence>
<accession>A0A0A8Y8I5</accession>
<organism evidence="1">
    <name type="scientific">Arundo donax</name>
    <name type="common">Giant reed</name>
    <name type="synonym">Donax arundinaceus</name>
    <dbReference type="NCBI Taxonomy" id="35708"/>
    <lineage>
        <taxon>Eukaryota</taxon>
        <taxon>Viridiplantae</taxon>
        <taxon>Streptophyta</taxon>
        <taxon>Embryophyta</taxon>
        <taxon>Tracheophyta</taxon>
        <taxon>Spermatophyta</taxon>
        <taxon>Magnoliopsida</taxon>
        <taxon>Liliopsida</taxon>
        <taxon>Poales</taxon>
        <taxon>Poaceae</taxon>
        <taxon>PACMAD clade</taxon>
        <taxon>Arundinoideae</taxon>
        <taxon>Arundineae</taxon>
        <taxon>Arundo</taxon>
    </lineage>
</organism>